<evidence type="ECO:0000256" key="6">
    <source>
        <dbReference type="SAM" id="Phobius"/>
    </source>
</evidence>
<feature type="transmembrane region" description="Helical" evidence="6">
    <location>
        <begin position="343"/>
        <end position="364"/>
    </location>
</feature>
<feature type="transmembrane region" description="Helical" evidence="6">
    <location>
        <begin position="457"/>
        <end position="474"/>
    </location>
</feature>
<dbReference type="PANTHER" id="PTHR30250:SF11">
    <property type="entry name" value="O-ANTIGEN TRANSPORTER-RELATED"/>
    <property type="match status" value="1"/>
</dbReference>
<feature type="transmembrane region" description="Helical" evidence="6">
    <location>
        <begin position="431"/>
        <end position="451"/>
    </location>
</feature>
<keyword evidence="4 6" id="KW-1133">Transmembrane helix</keyword>
<evidence type="ECO:0000256" key="3">
    <source>
        <dbReference type="ARBA" id="ARBA00022692"/>
    </source>
</evidence>
<evidence type="ECO:0000256" key="1">
    <source>
        <dbReference type="ARBA" id="ARBA00004651"/>
    </source>
</evidence>
<feature type="transmembrane region" description="Helical" evidence="6">
    <location>
        <begin position="397"/>
        <end position="419"/>
    </location>
</feature>
<comment type="caution">
    <text evidence="7">The sequence shown here is derived from an EMBL/GenBank/DDBJ whole genome shotgun (WGS) entry which is preliminary data.</text>
</comment>
<evidence type="ECO:0000256" key="5">
    <source>
        <dbReference type="ARBA" id="ARBA00023136"/>
    </source>
</evidence>
<keyword evidence="3 6" id="KW-0812">Transmembrane</keyword>
<feature type="transmembrane region" description="Helical" evidence="6">
    <location>
        <begin position="92"/>
        <end position="115"/>
    </location>
</feature>
<keyword evidence="2" id="KW-1003">Cell membrane</keyword>
<evidence type="ECO:0000256" key="4">
    <source>
        <dbReference type="ARBA" id="ARBA00022989"/>
    </source>
</evidence>
<feature type="transmembrane region" description="Helical" evidence="6">
    <location>
        <begin position="50"/>
        <end position="71"/>
    </location>
</feature>
<reference evidence="7 8" key="1">
    <citation type="submission" date="2018-12" db="EMBL/GenBank/DDBJ databases">
        <title>Corynebacterium sanguinis sp. nov., a clinically-associated and environmental corynebacterium.</title>
        <authorList>
            <person name="Gonzales-Siles L."/>
            <person name="Jaen-Luchoro D."/>
            <person name="Cardew S."/>
            <person name="Inganas E."/>
            <person name="Ohlen M."/>
            <person name="Jensie-Markopolous S."/>
            <person name="Pinyeiro-Iglesias B."/>
            <person name="Molin K."/>
            <person name="Skovbjerg S."/>
            <person name="Svensson-Stadler L."/>
            <person name="Funke G."/>
            <person name="Moore E.R.B."/>
        </authorList>
    </citation>
    <scope>NUCLEOTIDE SEQUENCE [LARGE SCALE GENOMIC DNA]</scope>
    <source>
        <strain evidence="7 8">58734</strain>
    </source>
</reference>
<dbReference type="Proteomes" id="UP000336646">
    <property type="component" value="Unassembled WGS sequence"/>
</dbReference>
<feature type="transmembrane region" description="Helical" evidence="6">
    <location>
        <begin position="15"/>
        <end position="38"/>
    </location>
</feature>
<dbReference type="GO" id="GO:0005886">
    <property type="term" value="C:plasma membrane"/>
    <property type="evidence" value="ECO:0007669"/>
    <property type="project" value="UniProtKB-SubCell"/>
</dbReference>
<sequence length="501" mass="52973">MTTDQSLSHSNDERAVFASGSAMIASRAISAVIGWLGSVTMARTLSPTDWGVYSFIFALLGLMAVVTDLGIGRAVLGRITTDNSRDNQLAAGSFIVLRIIMGLIGYAIAFGYSAIIGQPLAVSGLVLFAGIVIILSTPANALLVLYQSRLHLAFVAKWDIIAQVVQLALILLIAATAPSVAAFIVAPIIREVIVLVARWRGIKAGKLPELAPLFSQPTFGWAETLKESIPISIGYALFHLLTKVDQLMLERMIGYEPVGIYAIAYKFSDLLGMTITALALPFTTVLVTSYGRDHATFTSHTRRAFVAAATLSALAVVGFLPTADGLISLLYGTDFASAGLPSRLLIVAAGFSGVSTVALAVLLAAKKLRGFPVAALIALGVKIALNLDFIPRWGMNGAAVATVITEGALMLATLGLVVTQVKVPRLIPGSALAQLTIVVASISYPLLLLTFGNHLNWIIAGFIAVAFFGLFLWLSKSWPFDSRGGARAAGDDKVRYVDNNG</sequence>
<feature type="transmembrane region" description="Helical" evidence="6">
    <location>
        <begin position="270"/>
        <end position="291"/>
    </location>
</feature>
<feature type="transmembrane region" description="Helical" evidence="6">
    <location>
        <begin position="303"/>
        <end position="323"/>
    </location>
</feature>
<dbReference type="PANTHER" id="PTHR30250">
    <property type="entry name" value="PST FAMILY PREDICTED COLANIC ACID TRANSPORTER"/>
    <property type="match status" value="1"/>
</dbReference>
<feature type="transmembrane region" description="Helical" evidence="6">
    <location>
        <begin position="167"/>
        <end position="189"/>
    </location>
</feature>
<evidence type="ECO:0000256" key="2">
    <source>
        <dbReference type="ARBA" id="ARBA00022475"/>
    </source>
</evidence>
<feature type="transmembrane region" description="Helical" evidence="6">
    <location>
        <begin position="371"/>
        <end position="391"/>
    </location>
</feature>
<dbReference type="EMBL" id="RXIR01000006">
    <property type="protein sequence ID" value="TVS29239.1"/>
    <property type="molecule type" value="Genomic_DNA"/>
</dbReference>
<dbReference type="InterPro" id="IPR050833">
    <property type="entry name" value="Poly_Biosynth_Transport"/>
</dbReference>
<keyword evidence="5 6" id="KW-0472">Membrane</keyword>
<evidence type="ECO:0000313" key="7">
    <source>
        <dbReference type="EMBL" id="TVS29239.1"/>
    </source>
</evidence>
<name>A0A6C1TYT4_9CORY</name>
<feature type="transmembrane region" description="Helical" evidence="6">
    <location>
        <begin position="121"/>
        <end position="146"/>
    </location>
</feature>
<dbReference type="OrthoDB" id="4370367at2"/>
<dbReference type="AlphaFoldDB" id="A0A6C1TYT4"/>
<dbReference type="Pfam" id="PF13440">
    <property type="entry name" value="Polysacc_synt_3"/>
    <property type="match status" value="1"/>
</dbReference>
<proteinExistence type="predicted"/>
<accession>A0A6C1TYT4</accession>
<comment type="subcellular location">
    <subcellularLocation>
        <location evidence="1">Cell membrane</location>
        <topology evidence="1">Multi-pass membrane protein</topology>
    </subcellularLocation>
</comment>
<organism evidence="7 8">
    <name type="scientific">Corynebacterium sanguinis</name>
    <dbReference type="NCBI Taxonomy" id="2594913"/>
    <lineage>
        <taxon>Bacteria</taxon>
        <taxon>Bacillati</taxon>
        <taxon>Actinomycetota</taxon>
        <taxon>Actinomycetes</taxon>
        <taxon>Mycobacteriales</taxon>
        <taxon>Corynebacteriaceae</taxon>
        <taxon>Corynebacterium</taxon>
    </lineage>
</organism>
<gene>
    <name evidence="7" type="ORF">EKI59_04075</name>
</gene>
<protein>
    <submittedName>
        <fullName evidence="7">Flippase</fullName>
    </submittedName>
</protein>
<evidence type="ECO:0000313" key="8">
    <source>
        <dbReference type="Proteomes" id="UP000336646"/>
    </source>
</evidence>